<dbReference type="Proteomes" id="UP000434172">
    <property type="component" value="Unassembled WGS sequence"/>
</dbReference>
<feature type="region of interest" description="Disordered" evidence="1">
    <location>
        <begin position="82"/>
        <end position="112"/>
    </location>
</feature>
<reference evidence="2 3" key="1">
    <citation type="submission" date="2019-12" db="EMBL/GenBank/DDBJ databases">
        <title>A genome sequence resource for the geographically widespread anthracnose pathogen Colletotrichum asianum.</title>
        <authorList>
            <person name="Meng Y."/>
        </authorList>
    </citation>
    <scope>NUCLEOTIDE SEQUENCE [LARGE SCALE GENOMIC DNA]</scope>
    <source>
        <strain evidence="2 3">ICMP 18580</strain>
    </source>
</reference>
<evidence type="ECO:0000313" key="3">
    <source>
        <dbReference type="Proteomes" id="UP000434172"/>
    </source>
</evidence>
<evidence type="ECO:0000313" key="2">
    <source>
        <dbReference type="EMBL" id="KAF0326070.1"/>
    </source>
</evidence>
<accession>A0A8H3WGT9</accession>
<gene>
    <name evidence="2" type="ORF">GQ607_006578</name>
</gene>
<evidence type="ECO:0000256" key="1">
    <source>
        <dbReference type="SAM" id="MobiDB-lite"/>
    </source>
</evidence>
<comment type="caution">
    <text evidence="2">The sequence shown here is derived from an EMBL/GenBank/DDBJ whole genome shotgun (WGS) entry which is preliminary data.</text>
</comment>
<organism evidence="2 3">
    <name type="scientific">Colletotrichum asianum</name>
    <dbReference type="NCBI Taxonomy" id="702518"/>
    <lineage>
        <taxon>Eukaryota</taxon>
        <taxon>Fungi</taxon>
        <taxon>Dikarya</taxon>
        <taxon>Ascomycota</taxon>
        <taxon>Pezizomycotina</taxon>
        <taxon>Sordariomycetes</taxon>
        <taxon>Hypocreomycetidae</taxon>
        <taxon>Glomerellales</taxon>
        <taxon>Glomerellaceae</taxon>
        <taxon>Colletotrichum</taxon>
        <taxon>Colletotrichum gloeosporioides species complex</taxon>
    </lineage>
</organism>
<protein>
    <submittedName>
        <fullName evidence="2">Uncharacterized protein</fullName>
    </submittedName>
</protein>
<feature type="compositionally biased region" description="Basic residues" evidence="1">
    <location>
        <begin position="130"/>
        <end position="140"/>
    </location>
</feature>
<keyword evidence="3" id="KW-1185">Reference proteome</keyword>
<dbReference type="EMBL" id="WOWK01000032">
    <property type="protein sequence ID" value="KAF0326070.1"/>
    <property type="molecule type" value="Genomic_DNA"/>
</dbReference>
<proteinExistence type="predicted"/>
<feature type="compositionally biased region" description="Basic residues" evidence="1">
    <location>
        <begin position="102"/>
        <end position="111"/>
    </location>
</feature>
<feature type="region of interest" description="Disordered" evidence="1">
    <location>
        <begin position="128"/>
        <end position="147"/>
    </location>
</feature>
<name>A0A8H3WGT9_9PEZI</name>
<sequence>MGGPPAPACCCSGCWSNANRARFAAVNLRILRGRWPMPCRAPSYGCASFCMSERRFPYTKAMETTATRRRLCAMEQKHRETTMAARPTSCSSSAVPLGSPRPLRRRPHRKGGPPGFYVTVSILSRSLGKTPRHGSKRRVRFPGGRPPPSHAIGPASFWFWGAFWGGKSQENPKSKKSGVTASIAIKSPYLGVNFRVT</sequence>
<dbReference type="AlphaFoldDB" id="A0A8H3WGT9"/>